<evidence type="ECO:0000259" key="2">
    <source>
        <dbReference type="PROSITE" id="PS51725"/>
    </source>
</evidence>
<keyword evidence="4" id="KW-1185">Reference proteome</keyword>
<dbReference type="AlphaFoldDB" id="A0A7W8AA01"/>
<dbReference type="Proteomes" id="UP000568380">
    <property type="component" value="Unassembled WGS sequence"/>
</dbReference>
<dbReference type="InterPro" id="IPR011008">
    <property type="entry name" value="Dimeric_a/b-barrel"/>
</dbReference>
<protein>
    <submittedName>
        <fullName evidence="3">Heme-degrading monooxygenase HmoA</fullName>
    </submittedName>
</protein>
<reference evidence="3 4" key="1">
    <citation type="submission" date="2020-08" db="EMBL/GenBank/DDBJ databases">
        <title>Genomic Encyclopedia of Type Strains, Phase IV (KMG-IV): sequencing the most valuable type-strain genomes for metagenomic binning, comparative biology and taxonomic classification.</title>
        <authorList>
            <person name="Goeker M."/>
        </authorList>
    </citation>
    <scope>NUCLEOTIDE SEQUENCE [LARGE SCALE GENOMIC DNA]</scope>
    <source>
        <strain evidence="3 4">DSM 45385</strain>
    </source>
</reference>
<dbReference type="Pfam" id="PF03992">
    <property type="entry name" value="ABM"/>
    <property type="match status" value="1"/>
</dbReference>
<evidence type="ECO:0000313" key="3">
    <source>
        <dbReference type="EMBL" id="MBB5082312.1"/>
    </source>
</evidence>
<proteinExistence type="predicted"/>
<gene>
    <name evidence="3" type="ORF">HNR40_007807</name>
</gene>
<feature type="region of interest" description="Disordered" evidence="1">
    <location>
        <begin position="71"/>
        <end position="91"/>
    </location>
</feature>
<dbReference type="PROSITE" id="PS51725">
    <property type="entry name" value="ABM"/>
    <property type="match status" value="1"/>
</dbReference>
<comment type="caution">
    <text evidence="3">The sequence shown here is derived from an EMBL/GenBank/DDBJ whole genome shotgun (WGS) entry which is preliminary data.</text>
</comment>
<name>A0A7W8AA01_9ACTN</name>
<evidence type="ECO:0000256" key="1">
    <source>
        <dbReference type="SAM" id="MobiDB-lite"/>
    </source>
</evidence>
<dbReference type="SUPFAM" id="SSF54909">
    <property type="entry name" value="Dimeric alpha+beta barrel"/>
    <property type="match status" value="1"/>
</dbReference>
<keyword evidence="3" id="KW-0560">Oxidoreductase</keyword>
<dbReference type="GO" id="GO:0004497">
    <property type="term" value="F:monooxygenase activity"/>
    <property type="evidence" value="ECO:0007669"/>
    <property type="project" value="UniProtKB-KW"/>
</dbReference>
<keyword evidence="3" id="KW-0503">Monooxygenase</keyword>
<sequence>MSGAVRVLVFYSAAAGHESSVIDAYRRVSMGMRGTAGLLSSQLLQSALDPSEFAVLSEWTSLSQFNSWEQGSRHKGQTSALRSYRDDDSGKGYGIYEVVDQF</sequence>
<organism evidence="3 4">
    <name type="scientific">Nonomuraea endophytica</name>
    <dbReference type="NCBI Taxonomy" id="714136"/>
    <lineage>
        <taxon>Bacteria</taxon>
        <taxon>Bacillati</taxon>
        <taxon>Actinomycetota</taxon>
        <taxon>Actinomycetes</taxon>
        <taxon>Streptosporangiales</taxon>
        <taxon>Streptosporangiaceae</taxon>
        <taxon>Nonomuraea</taxon>
    </lineage>
</organism>
<dbReference type="EMBL" id="JACHIN010000013">
    <property type="protein sequence ID" value="MBB5082312.1"/>
    <property type="molecule type" value="Genomic_DNA"/>
</dbReference>
<dbReference type="InterPro" id="IPR007138">
    <property type="entry name" value="ABM_dom"/>
</dbReference>
<dbReference type="Gene3D" id="3.30.70.100">
    <property type="match status" value="1"/>
</dbReference>
<feature type="domain" description="ABM" evidence="2">
    <location>
        <begin position="5"/>
        <end position="96"/>
    </location>
</feature>
<evidence type="ECO:0000313" key="4">
    <source>
        <dbReference type="Proteomes" id="UP000568380"/>
    </source>
</evidence>
<dbReference type="RefSeq" id="WP_184970437.1">
    <property type="nucleotide sequence ID" value="NZ_JACHIN010000013.1"/>
</dbReference>
<accession>A0A7W8AA01</accession>